<feature type="transmembrane region" description="Helical" evidence="1">
    <location>
        <begin position="152"/>
        <end position="173"/>
    </location>
</feature>
<evidence type="ECO:0008006" key="4">
    <source>
        <dbReference type="Google" id="ProtNLM"/>
    </source>
</evidence>
<feature type="transmembrane region" description="Helical" evidence="1">
    <location>
        <begin position="234"/>
        <end position="252"/>
    </location>
</feature>
<keyword evidence="1" id="KW-0812">Transmembrane</keyword>
<feature type="transmembrane region" description="Helical" evidence="1">
    <location>
        <begin position="203"/>
        <end position="222"/>
    </location>
</feature>
<dbReference type="Pfam" id="PF19992">
    <property type="entry name" value="DUF6427"/>
    <property type="match status" value="1"/>
</dbReference>
<comment type="caution">
    <text evidence="2">The sequence shown here is derived from an EMBL/GenBank/DDBJ whole genome shotgun (WGS) entry which is preliminary data.</text>
</comment>
<evidence type="ECO:0000313" key="3">
    <source>
        <dbReference type="Proteomes" id="UP000018837"/>
    </source>
</evidence>
<dbReference type="Proteomes" id="UP000018837">
    <property type="component" value="Unassembled WGS sequence"/>
</dbReference>
<feature type="transmembrane region" description="Helical" evidence="1">
    <location>
        <begin position="117"/>
        <end position="140"/>
    </location>
</feature>
<evidence type="ECO:0000313" key="2">
    <source>
        <dbReference type="EMBL" id="ETK01505.1"/>
    </source>
</evidence>
<feature type="transmembrane region" description="Helical" evidence="1">
    <location>
        <begin position="259"/>
        <end position="275"/>
    </location>
</feature>
<feature type="transmembrane region" description="Helical" evidence="1">
    <location>
        <begin position="88"/>
        <end position="105"/>
    </location>
</feature>
<gene>
    <name evidence="2" type="ORF">N425_09460</name>
</gene>
<dbReference type="EMBL" id="AYUF01000481">
    <property type="protein sequence ID" value="ETK01505.1"/>
    <property type="molecule type" value="Genomic_DNA"/>
</dbReference>
<keyword evidence="1" id="KW-1133">Transmembrane helix</keyword>
<keyword evidence="1" id="KW-0472">Membrane</keyword>
<name>W2C2W4_9BACT</name>
<feature type="transmembrane region" description="Helical" evidence="1">
    <location>
        <begin position="281"/>
        <end position="299"/>
    </location>
</feature>
<dbReference type="PATRIC" id="fig|1411148.3.peg.1502"/>
<dbReference type="AlphaFoldDB" id="W2C2W4"/>
<evidence type="ECO:0000256" key="1">
    <source>
        <dbReference type="SAM" id="Phobius"/>
    </source>
</evidence>
<feature type="transmembrane region" description="Helical" evidence="1">
    <location>
        <begin position="33"/>
        <end position="53"/>
    </location>
</feature>
<accession>W2C2W4</accession>
<sequence length="305" mass="34665">MMGYTYSAGYPVATRPENLPTWQSLIGLLPDRLTTYVIGASLYALVAGIVQRINYKYIIVRGRRALPALFFFLFVSTNLDTFPLRPVSLSLIGLTLALSQLLGSWQRPDDIGRTFNISVCLSLGALAWPHMVWFIPLFWYGMYRFGSLSARGLLTSVLGLLTVFGFVFAWCLWQNDYRLPQAFYNALATPDVPFLHAVFEPNWISSLCVVCLVIITSIYLSLHNTENSVRTRQNLSFLSVFVGWAFTLLCVYANDAPDILCVLYVPASILVAYFFSDKRNLLTYLFYILILTFLVYLLLTRLWTS</sequence>
<reference evidence="2 3" key="1">
    <citation type="submission" date="2013-11" db="EMBL/GenBank/DDBJ databases">
        <title>Single cell genomics of uncultured Tannerella BU063 (oral taxon 286).</title>
        <authorList>
            <person name="Beall C.J."/>
            <person name="Campbell A.G."/>
            <person name="Griffen A.L."/>
            <person name="Podar M."/>
            <person name="Leys E.J."/>
        </authorList>
    </citation>
    <scope>NUCLEOTIDE SEQUENCE [LARGE SCALE GENOMIC DNA]</scope>
    <source>
        <strain evidence="2">Cell 2</strain>
    </source>
</reference>
<protein>
    <recommendedName>
        <fullName evidence="4">Beta-carotene 15,15-monooxygenase</fullName>
    </recommendedName>
</protein>
<organism evidence="2 3">
    <name type="scientific">Tannerella sp. oral taxon BU063 isolate Cell 2</name>
    <dbReference type="NCBI Taxonomy" id="1411148"/>
    <lineage>
        <taxon>Bacteria</taxon>
        <taxon>Pseudomonadati</taxon>
        <taxon>Bacteroidota</taxon>
        <taxon>Bacteroidia</taxon>
        <taxon>Bacteroidales</taxon>
        <taxon>Tannerellaceae</taxon>
        <taxon>Tannerella</taxon>
    </lineage>
</organism>
<dbReference type="InterPro" id="IPR045625">
    <property type="entry name" value="DUF6427"/>
</dbReference>
<proteinExistence type="predicted"/>